<dbReference type="GO" id="GO:0016787">
    <property type="term" value="F:hydrolase activity"/>
    <property type="evidence" value="ECO:0007669"/>
    <property type="project" value="UniProtKB-KW"/>
</dbReference>
<evidence type="ECO:0000313" key="4">
    <source>
        <dbReference type="Proteomes" id="UP001246372"/>
    </source>
</evidence>
<dbReference type="PANTHER" id="PTHR46825">
    <property type="entry name" value="D-ALANYL-D-ALANINE-CARBOXYPEPTIDASE/ENDOPEPTIDASE AMPH"/>
    <property type="match status" value="1"/>
</dbReference>
<dbReference type="Proteomes" id="UP001246372">
    <property type="component" value="Unassembled WGS sequence"/>
</dbReference>
<gene>
    <name evidence="3" type="ORF">RQP53_19450</name>
</gene>
<evidence type="ECO:0000313" key="3">
    <source>
        <dbReference type="EMBL" id="MDT9001461.1"/>
    </source>
</evidence>
<dbReference type="InterPro" id="IPR001466">
    <property type="entry name" value="Beta-lactam-related"/>
</dbReference>
<dbReference type="Gene3D" id="3.40.710.10">
    <property type="entry name" value="DD-peptidase/beta-lactamase superfamily"/>
    <property type="match status" value="1"/>
</dbReference>
<feature type="region of interest" description="Disordered" evidence="1">
    <location>
        <begin position="219"/>
        <end position="240"/>
    </location>
</feature>
<accession>A0ABU3PFT0</accession>
<dbReference type="InterPro" id="IPR012338">
    <property type="entry name" value="Beta-lactam/transpept-like"/>
</dbReference>
<evidence type="ECO:0000259" key="2">
    <source>
        <dbReference type="Pfam" id="PF00144"/>
    </source>
</evidence>
<dbReference type="InterPro" id="IPR050491">
    <property type="entry name" value="AmpC-like"/>
</dbReference>
<dbReference type="EC" id="3.1.1.103" evidence="3"/>
<evidence type="ECO:0000256" key="1">
    <source>
        <dbReference type="SAM" id="MobiDB-lite"/>
    </source>
</evidence>
<organism evidence="3 4">
    <name type="scientific">Roseateles aquae</name>
    <dbReference type="NCBI Taxonomy" id="3077235"/>
    <lineage>
        <taxon>Bacteria</taxon>
        <taxon>Pseudomonadati</taxon>
        <taxon>Pseudomonadota</taxon>
        <taxon>Betaproteobacteria</taxon>
        <taxon>Burkholderiales</taxon>
        <taxon>Sphaerotilaceae</taxon>
        <taxon>Roseateles</taxon>
    </lineage>
</organism>
<comment type="caution">
    <text evidence="3">The sequence shown here is derived from an EMBL/GenBank/DDBJ whole genome shotgun (WGS) entry which is preliminary data.</text>
</comment>
<dbReference type="RefSeq" id="WP_315652346.1">
    <property type="nucleotide sequence ID" value="NZ_JAVXZY010000009.1"/>
</dbReference>
<keyword evidence="4" id="KW-1185">Reference proteome</keyword>
<dbReference type="PROSITE" id="PS51257">
    <property type="entry name" value="PROKAR_LIPOPROTEIN"/>
    <property type="match status" value="1"/>
</dbReference>
<dbReference type="SUPFAM" id="SSF56601">
    <property type="entry name" value="beta-lactamase/transpeptidase-like"/>
    <property type="match status" value="1"/>
</dbReference>
<proteinExistence type="predicted"/>
<dbReference type="EMBL" id="JAVXZY010000009">
    <property type="protein sequence ID" value="MDT9001461.1"/>
    <property type="molecule type" value="Genomic_DNA"/>
</dbReference>
<name>A0ABU3PFT0_9BURK</name>
<feature type="domain" description="Beta-lactamase-related" evidence="2">
    <location>
        <begin position="47"/>
        <end position="359"/>
    </location>
</feature>
<dbReference type="PANTHER" id="PTHR46825:SF8">
    <property type="entry name" value="BETA-LACTAMASE-RELATED"/>
    <property type="match status" value="1"/>
</dbReference>
<keyword evidence="3" id="KW-0378">Hydrolase</keyword>
<dbReference type="Pfam" id="PF00144">
    <property type="entry name" value="Beta-lactamase"/>
    <property type="match status" value="1"/>
</dbReference>
<sequence>MRTLTLLAICAGLTACASIKPELPLPLPDLLPPSALELLQTQLSDDVRAGKLVSVSYALVQRGRIVHEAAVGWADQAQQRAATPHTPYPLASLSKPLLATAVVRLSEQGRLDLDAPARRYLPELPSDFTASVRQLLMHSSGLPGYARICWRDQGHESRPDPASARPHAFAAQPPGRLFEYSNLGYGLLGQIVSAQSGQPLDRHLQQQLFAPLGMQDSSLPESYAPPEGAAHKYDSRGQQLPDTWNDTPGAGNLYASAHDLARFAAFQLGDADAAAQALLTPQNRQLMQQAAEPNAHYAYYGSARYGLGWYHRRSAQGEPLVWHEGGMPGASSLLLMLPERHLAVVVLMNSNDGNARAQSIANTLLRSVLPGYTAVSLDASDGLQAYAGDAALRGRWSGEILVDGRPLRWALRFDEHGDISAEFPDRPADSGLPQQLRFNALQSGPLLLATLPVRLPASGVSQRGQTGYLLLRLWREGETLKGSATAYAAEDRLEHLLPFPAQLRREVSP</sequence>
<reference evidence="3" key="1">
    <citation type="submission" date="2023-09" db="EMBL/GenBank/DDBJ databases">
        <title>Paucibacter sp. APW11 Genome sequencing and assembly.</title>
        <authorList>
            <person name="Kim I."/>
        </authorList>
    </citation>
    <scope>NUCLEOTIDE SEQUENCE</scope>
    <source>
        <strain evidence="3">APW11</strain>
    </source>
</reference>
<protein>
    <submittedName>
        <fullName evidence="3">Serine hydrolase domain-containing protein</fullName>
        <ecNumber evidence="3">3.1.1.103</ecNumber>
    </submittedName>
</protein>